<feature type="domain" description="DUF6850" evidence="2">
    <location>
        <begin position="53"/>
        <end position="496"/>
    </location>
</feature>
<feature type="chain" id="PRO_5020531914" description="DUF6850 domain-containing protein" evidence="1">
    <location>
        <begin position="26"/>
        <end position="514"/>
    </location>
</feature>
<evidence type="ECO:0000313" key="3">
    <source>
        <dbReference type="EMBL" id="QCD40969.1"/>
    </source>
</evidence>
<dbReference type="EMBL" id="CP039396">
    <property type="protein sequence ID" value="QCD40969.1"/>
    <property type="molecule type" value="Genomic_DNA"/>
</dbReference>
<evidence type="ECO:0000256" key="1">
    <source>
        <dbReference type="SAM" id="SignalP"/>
    </source>
</evidence>
<dbReference type="Proteomes" id="UP000297149">
    <property type="component" value="Chromosome"/>
</dbReference>
<dbReference type="Pfam" id="PF21012">
    <property type="entry name" value="DUF6850"/>
    <property type="match status" value="1"/>
</dbReference>
<protein>
    <recommendedName>
        <fullName evidence="2">DUF6850 domain-containing protein</fullName>
    </recommendedName>
</protein>
<dbReference type="RefSeq" id="WP_136413477.1">
    <property type="nucleotide sequence ID" value="NZ_CP039396.1"/>
</dbReference>
<dbReference type="AlphaFoldDB" id="A0A4P7VZH8"/>
<evidence type="ECO:0000313" key="4">
    <source>
        <dbReference type="Proteomes" id="UP000297149"/>
    </source>
</evidence>
<evidence type="ECO:0000259" key="2">
    <source>
        <dbReference type="Pfam" id="PF21012"/>
    </source>
</evidence>
<gene>
    <name evidence="3" type="ORF">E7747_00825</name>
</gene>
<reference evidence="4" key="1">
    <citation type="submission" date="2019-02" db="EMBL/GenBank/DDBJ databases">
        <title>Isolation and identification of novel species under the genus Muribaculum.</title>
        <authorList>
            <person name="Miyake S."/>
            <person name="Ding Y."/>
            <person name="Low A."/>
            <person name="Soh M."/>
            <person name="Seedorf H."/>
        </authorList>
    </citation>
    <scope>NUCLEOTIDE SEQUENCE [LARGE SCALE GENOMIC DNA]</scope>
    <source>
        <strain evidence="4">H5</strain>
    </source>
</reference>
<keyword evidence="1" id="KW-0732">Signal</keyword>
<accession>A0A4P7VZH8</accession>
<organism evidence="3 4">
    <name type="scientific">Duncaniella dubosii</name>
    <dbReference type="NCBI Taxonomy" id="2518971"/>
    <lineage>
        <taxon>Bacteria</taxon>
        <taxon>Pseudomonadati</taxon>
        <taxon>Bacteroidota</taxon>
        <taxon>Bacteroidia</taxon>
        <taxon>Bacteroidales</taxon>
        <taxon>Muribaculaceae</taxon>
        <taxon>Duncaniella</taxon>
    </lineage>
</organism>
<feature type="signal peptide" evidence="1">
    <location>
        <begin position="1"/>
        <end position="25"/>
    </location>
</feature>
<keyword evidence="4" id="KW-1185">Reference proteome</keyword>
<proteinExistence type="predicted"/>
<dbReference type="KEGG" id="ddb:E7747_00825"/>
<name>A0A4P7VZH8_9BACT</name>
<dbReference type="InterPro" id="IPR049236">
    <property type="entry name" value="DUF6850"/>
</dbReference>
<sequence length="514" mass="56305">MSGLLRHNRYMILAVAVTLSTGAMAQSASLLPELQRLALPVESKRLADFEPNPSAMFYRDSVSLSTLSFSADRTEEEKPVMEQLGDGHLLFGLSAASYSRLGQSSVVWGDAAFTTGSYRDVRWSDCIDYRRIAPYVLGDEAGGNLSTRCYSFSGGYAKNIGRWSAGVEAGYRAEIAYRNRDPRVKTVVSDLDISLGASYEVNSGHVIGLDADLNVYNQNCDLDFYSPVNEINTYTLTGLGTYYRRFMGNTNKNSGYSSLGYAIGLQFLPIKGERGLSATVKYGHYRMEQQLRNFNNLTLGFTDNDLIDFCVGYSAGLSRTLLIRPSIEGMIHRRRGTENLFGTSAGASYDKIGSRSPYSCDNARFGLSLPLQIAFGRTTYVTLNPNLSFENETEGYSEPYRHLQVSHLIPGLKADLSAVSSGIWLWNFSLEGSFAKASAETPVLTDLETDTALGQCVLSNYSMLCADRTSLGAMIGISRPVSSFILSLSASYGFTDYCNEGVCHCAVVTLSAKF</sequence>